<dbReference type="PANTHER" id="PTHR34847">
    <property type="entry name" value="NODULATION PROTEIN U"/>
    <property type="match status" value="1"/>
</dbReference>
<dbReference type="InterPro" id="IPR003696">
    <property type="entry name" value="Carbtransf_dom"/>
</dbReference>
<protein>
    <recommendedName>
        <fullName evidence="1">Carbamoyltransferase domain-containing protein</fullName>
    </recommendedName>
</protein>
<dbReference type="InterPro" id="IPR051338">
    <property type="entry name" value="NodU/CmcH_Carbamoyltrnsfr"/>
</dbReference>
<gene>
    <name evidence="2" type="ORF">METZ01_LOCUS428306</name>
</gene>
<evidence type="ECO:0000259" key="1">
    <source>
        <dbReference type="Pfam" id="PF02543"/>
    </source>
</evidence>
<evidence type="ECO:0000313" key="2">
    <source>
        <dbReference type="EMBL" id="SVD75452.1"/>
    </source>
</evidence>
<feature type="domain" description="Carbamoyltransferase" evidence="1">
    <location>
        <begin position="4"/>
        <end position="73"/>
    </location>
</feature>
<reference evidence="2" key="1">
    <citation type="submission" date="2018-05" db="EMBL/GenBank/DDBJ databases">
        <authorList>
            <person name="Lanie J.A."/>
            <person name="Ng W.-L."/>
            <person name="Kazmierczak K.M."/>
            <person name="Andrzejewski T.M."/>
            <person name="Davidsen T.M."/>
            <person name="Wayne K.J."/>
            <person name="Tettelin H."/>
            <person name="Glass J.I."/>
            <person name="Rusch D."/>
            <person name="Podicherti R."/>
            <person name="Tsui H.-C.T."/>
            <person name="Winkler M.E."/>
        </authorList>
    </citation>
    <scope>NUCLEOTIDE SEQUENCE</scope>
</reference>
<dbReference type="PANTHER" id="PTHR34847:SF1">
    <property type="entry name" value="NODULATION PROTEIN U"/>
    <property type="match status" value="1"/>
</dbReference>
<dbReference type="GO" id="GO:0003824">
    <property type="term" value="F:catalytic activity"/>
    <property type="evidence" value="ECO:0007669"/>
    <property type="project" value="InterPro"/>
</dbReference>
<dbReference type="EMBL" id="UINC01171083">
    <property type="protein sequence ID" value="SVD75452.1"/>
    <property type="molecule type" value="Genomic_DNA"/>
</dbReference>
<feature type="non-terminal residue" evidence="2">
    <location>
        <position position="118"/>
    </location>
</feature>
<dbReference type="AlphaFoldDB" id="A0A382XWG6"/>
<dbReference type="Gene3D" id="3.30.420.40">
    <property type="match status" value="1"/>
</dbReference>
<proteinExistence type="predicted"/>
<name>A0A382XWG6_9ZZZZ</name>
<accession>A0A382XWG6</accession>
<dbReference type="Pfam" id="PF02543">
    <property type="entry name" value="Carbam_trans_N"/>
    <property type="match status" value="1"/>
</dbReference>
<sequence length="118" mass="13690">MYTLGISEIDNDAGAVLLKDSEVVCGINEERLSRIKRHRGFPHRSIDWILEYSKLSLNEIDYIAVAKANPEVDPERFYRARDLLHSYNYFSKEDPASNWVKVLNYLINKYRNAPKGIA</sequence>
<organism evidence="2">
    <name type="scientific">marine metagenome</name>
    <dbReference type="NCBI Taxonomy" id="408172"/>
    <lineage>
        <taxon>unclassified sequences</taxon>
        <taxon>metagenomes</taxon>
        <taxon>ecological metagenomes</taxon>
    </lineage>
</organism>